<evidence type="ECO:0000256" key="1">
    <source>
        <dbReference type="SAM" id="MobiDB-lite"/>
    </source>
</evidence>
<sequence>RINFCDLCLDAMMDDSEGFIIPNTEKQMPAIAKPLDITDILRENPDVLNMIASFPFMGVRKEEVSDELHIASNSRNSPERTASGSGKANEDWFVCFEGPCILATALTASLNVISKGTSDGYEYYECLNRLRFKCSYRIRLLRFGENFICEESGVHRHKADTQLPLSSTGLPRSMREIVDESFRDNWTYMERQRRLTEEANRLGLEVGPKMNRQIDNRLSYLRRTRNIRQMQQIEQKLSTTTNEEKQPSPQSPSSALNENDKKRSSTTPD</sequence>
<feature type="region of interest" description="Disordered" evidence="1">
    <location>
        <begin position="230"/>
        <end position="269"/>
    </location>
</feature>
<dbReference type="Proteomes" id="UP000887569">
    <property type="component" value="Unplaced"/>
</dbReference>
<reference evidence="3 4" key="1">
    <citation type="submission" date="2022-11" db="UniProtKB">
        <authorList>
            <consortium name="WormBaseParasite"/>
        </authorList>
    </citation>
    <scope>IDENTIFICATION</scope>
</reference>
<protein>
    <submittedName>
        <fullName evidence="3 4">Uncharacterized protein</fullName>
    </submittedName>
</protein>
<accession>A0A915BTZ1</accession>
<name>A0A915BTZ1_PARUN</name>
<evidence type="ECO:0000313" key="2">
    <source>
        <dbReference type="Proteomes" id="UP000887569"/>
    </source>
</evidence>
<keyword evidence="2" id="KW-1185">Reference proteome</keyword>
<dbReference type="WBParaSite" id="PgR059_g066_t01">
    <property type="protein sequence ID" value="PgR059_g066_t01"/>
    <property type="gene ID" value="PgR059_g066"/>
</dbReference>
<dbReference type="WBParaSite" id="PgR059_g066_t02">
    <property type="protein sequence ID" value="PgR059_g066_t02"/>
    <property type="gene ID" value="PgR059_g066"/>
</dbReference>
<feature type="compositionally biased region" description="Polar residues" evidence="1">
    <location>
        <begin position="230"/>
        <end position="241"/>
    </location>
</feature>
<evidence type="ECO:0000313" key="4">
    <source>
        <dbReference type="WBParaSite" id="PgR059_g066_t02"/>
    </source>
</evidence>
<organism evidence="2 3">
    <name type="scientific">Parascaris univalens</name>
    <name type="common">Nematode worm</name>
    <dbReference type="NCBI Taxonomy" id="6257"/>
    <lineage>
        <taxon>Eukaryota</taxon>
        <taxon>Metazoa</taxon>
        <taxon>Ecdysozoa</taxon>
        <taxon>Nematoda</taxon>
        <taxon>Chromadorea</taxon>
        <taxon>Rhabditida</taxon>
        <taxon>Spirurina</taxon>
        <taxon>Ascaridomorpha</taxon>
        <taxon>Ascaridoidea</taxon>
        <taxon>Ascarididae</taxon>
        <taxon>Parascaris</taxon>
    </lineage>
</organism>
<dbReference type="AlphaFoldDB" id="A0A915BTZ1"/>
<evidence type="ECO:0000313" key="3">
    <source>
        <dbReference type="WBParaSite" id="PgR059_g066_t01"/>
    </source>
</evidence>
<proteinExistence type="predicted"/>